<dbReference type="PANTHER" id="PTHR12463">
    <property type="entry name" value="OXYGENASE-RELATED"/>
    <property type="match status" value="1"/>
</dbReference>
<accession>A0A2P7S9M9</accession>
<dbReference type="GO" id="GO:0051213">
    <property type="term" value="F:dioxygenase activity"/>
    <property type="evidence" value="ECO:0007669"/>
    <property type="project" value="UniProtKB-KW"/>
</dbReference>
<keyword evidence="3" id="KW-0560">Oxidoreductase</keyword>
<feature type="compositionally biased region" description="Low complexity" evidence="1">
    <location>
        <begin position="11"/>
        <end position="24"/>
    </location>
</feature>
<feature type="compositionally biased region" description="Basic residues" evidence="1">
    <location>
        <begin position="1"/>
        <end position="10"/>
    </location>
</feature>
<dbReference type="InterPro" id="IPR032857">
    <property type="entry name" value="ALKBH4"/>
</dbReference>
<feature type="domain" description="Fe2OG dioxygenase" evidence="2">
    <location>
        <begin position="223"/>
        <end position="314"/>
    </location>
</feature>
<keyword evidence="3" id="KW-0223">Dioxygenase</keyword>
<comment type="caution">
    <text evidence="3">The sequence shown here is derived from an EMBL/GenBank/DDBJ whole genome shotgun (WGS) entry which is preliminary data.</text>
</comment>
<dbReference type="Gene3D" id="2.60.120.590">
    <property type="entry name" value="Alpha-ketoglutarate-dependent dioxygenase AlkB-like"/>
    <property type="match status" value="1"/>
</dbReference>
<dbReference type="Proteomes" id="UP000241229">
    <property type="component" value="Unassembled WGS sequence"/>
</dbReference>
<dbReference type="SUPFAM" id="SSF51197">
    <property type="entry name" value="Clavaminate synthase-like"/>
    <property type="match status" value="1"/>
</dbReference>
<reference evidence="3 4" key="1">
    <citation type="submission" date="2018-03" db="EMBL/GenBank/DDBJ databases">
        <title>The draft genome of Mesorhizobium sp. 6GN-30.</title>
        <authorList>
            <person name="Liu L."/>
            <person name="Li L."/>
            <person name="Wang T."/>
            <person name="Zhang X."/>
            <person name="Liang L."/>
        </authorList>
    </citation>
    <scope>NUCLEOTIDE SEQUENCE [LARGE SCALE GENOMIC DNA]</scope>
    <source>
        <strain evidence="3 4">6GN30</strain>
    </source>
</reference>
<dbReference type="OrthoDB" id="278699at2"/>
<evidence type="ECO:0000313" key="4">
    <source>
        <dbReference type="Proteomes" id="UP000241229"/>
    </source>
</evidence>
<sequence length="318" mass="34257">MPPRPRRRVRPAGPASCSPSAGASHDPPTGQGAAARTSCGARRCAAGPAGRAHPQLSRQLDRCECRPCIAGSRGRGRPATALSDRRRRRRADARRGQRCLAAGRAAYGGGEAALGRPAAVPVTSRRAMSAIQPSFLADDLPDGFAYRPGLISAAEEGDLVAGFARLDLKPFEFQGYLGNRRVVTFGLRYDFQAGALQQAAPIPDFLLPLRERAAGFAGLPPAALPHVLVTEYAPGAAIGWHRDRPVFGDVIGISFVSPCRFRLRRRAGARWQRAAVLLEPRSAYLLRGEARTVWEHSIPAGEALRYSVTFRSLKRPEG</sequence>
<dbReference type="Pfam" id="PF13532">
    <property type="entry name" value="2OG-FeII_Oxy_2"/>
    <property type="match status" value="1"/>
</dbReference>
<keyword evidence="4" id="KW-1185">Reference proteome</keyword>
<feature type="region of interest" description="Disordered" evidence="1">
    <location>
        <begin position="1"/>
        <end position="38"/>
    </location>
</feature>
<dbReference type="InterPro" id="IPR027450">
    <property type="entry name" value="AlkB-like"/>
</dbReference>
<dbReference type="PROSITE" id="PS51471">
    <property type="entry name" value="FE2OG_OXY"/>
    <property type="match status" value="1"/>
</dbReference>
<evidence type="ECO:0000256" key="1">
    <source>
        <dbReference type="SAM" id="MobiDB-lite"/>
    </source>
</evidence>
<dbReference type="AlphaFoldDB" id="A0A2P7S9M9"/>
<dbReference type="EMBL" id="PXYK01000012">
    <property type="protein sequence ID" value="PSJ59208.1"/>
    <property type="molecule type" value="Genomic_DNA"/>
</dbReference>
<dbReference type="GO" id="GO:0032451">
    <property type="term" value="F:demethylase activity"/>
    <property type="evidence" value="ECO:0007669"/>
    <property type="project" value="TreeGrafter"/>
</dbReference>
<evidence type="ECO:0000313" key="3">
    <source>
        <dbReference type="EMBL" id="PSJ59208.1"/>
    </source>
</evidence>
<protein>
    <submittedName>
        <fullName evidence="3">Alpha-ketoglutarate-dependent dioxygenase AlkB</fullName>
    </submittedName>
</protein>
<organism evidence="3 4">
    <name type="scientific">Kumtagia ephedrae</name>
    <dbReference type="NCBI Taxonomy" id="2116701"/>
    <lineage>
        <taxon>Bacteria</taxon>
        <taxon>Pseudomonadati</taxon>
        <taxon>Pseudomonadota</taxon>
        <taxon>Alphaproteobacteria</taxon>
        <taxon>Hyphomicrobiales</taxon>
        <taxon>Phyllobacteriaceae</taxon>
        <taxon>Kumtagia</taxon>
    </lineage>
</organism>
<evidence type="ECO:0000259" key="2">
    <source>
        <dbReference type="PROSITE" id="PS51471"/>
    </source>
</evidence>
<dbReference type="InterPro" id="IPR037151">
    <property type="entry name" value="AlkB-like_sf"/>
</dbReference>
<dbReference type="InterPro" id="IPR005123">
    <property type="entry name" value="Oxoglu/Fe-dep_dioxygenase_dom"/>
</dbReference>
<feature type="region of interest" description="Disordered" evidence="1">
    <location>
        <begin position="73"/>
        <end position="95"/>
    </location>
</feature>
<gene>
    <name evidence="3" type="ORF">C7I84_14245</name>
</gene>
<dbReference type="PANTHER" id="PTHR12463:SF1">
    <property type="entry name" value="2-OXOGLUTARATE AND FE-DEPENDENT OXYGENASE FAMILY PROTEIN"/>
    <property type="match status" value="1"/>
</dbReference>
<dbReference type="GO" id="GO:0070988">
    <property type="term" value="P:demethylation"/>
    <property type="evidence" value="ECO:0007669"/>
    <property type="project" value="InterPro"/>
</dbReference>
<name>A0A2P7S9M9_9HYPH</name>
<proteinExistence type="predicted"/>